<evidence type="ECO:0000256" key="3">
    <source>
        <dbReference type="ARBA" id="ARBA00022842"/>
    </source>
</evidence>
<dbReference type="GO" id="GO:0008253">
    <property type="term" value="F:5'-nucleotidase activity"/>
    <property type="evidence" value="ECO:0007669"/>
    <property type="project" value="TreeGrafter"/>
</dbReference>
<dbReference type="PANTHER" id="PTHR12103">
    <property type="entry name" value="5'-NUCLEOTIDASE DOMAIN-CONTAINING"/>
    <property type="match status" value="1"/>
</dbReference>
<dbReference type="InterPro" id="IPR036412">
    <property type="entry name" value="HAD-like_sf"/>
</dbReference>
<dbReference type="EnsemblPlants" id="QL06p014383:mrna">
    <property type="protein sequence ID" value="QL06p014383:mrna"/>
    <property type="gene ID" value="QL06p014383"/>
</dbReference>
<dbReference type="Gramene" id="QL06p014383:mrna">
    <property type="protein sequence ID" value="QL06p014383:mrna"/>
    <property type="gene ID" value="QL06p014383"/>
</dbReference>
<dbReference type="OMA" id="TSHITRM"/>
<organism evidence="4 5">
    <name type="scientific">Quercus lobata</name>
    <name type="common">Valley oak</name>
    <dbReference type="NCBI Taxonomy" id="97700"/>
    <lineage>
        <taxon>Eukaryota</taxon>
        <taxon>Viridiplantae</taxon>
        <taxon>Streptophyta</taxon>
        <taxon>Embryophyta</taxon>
        <taxon>Tracheophyta</taxon>
        <taxon>Spermatophyta</taxon>
        <taxon>Magnoliopsida</taxon>
        <taxon>eudicotyledons</taxon>
        <taxon>Gunneridae</taxon>
        <taxon>Pentapetalae</taxon>
        <taxon>rosids</taxon>
        <taxon>fabids</taxon>
        <taxon>Fagales</taxon>
        <taxon>Fagaceae</taxon>
        <taxon>Quercus</taxon>
    </lineage>
</organism>
<dbReference type="GO" id="GO:0046872">
    <property type="term" value="F:metal ion binding"/>
    <property type="evidence" value="ECO:0007669"/>
    <property type="project" value="UniProtKB-KW"/>
</dbReference>
<dbReference type="InterPro" id="IPR008380">
    <property type="entry name" value="HAD-SF_hydro_IG_5-nucl"/>
</dbReference>
<dbReference type="SUPFAM" id="SSF56784">
    <property type="entry name" value="HAD-like"/>
    <property type="match status" value="1"/>
</dbReference>
<sequence length="281" mass="31474">MMLYATEVLGNFSVTLYRIRETHLSNSMAVSTNYLRIPVLNLVSRNKPTSHITRMTCCCSVEAKSVGVGGDVFSVTSSSKSDVDYLGESTKGDLNLKQEHLQAFGIDSQTTLEGPIEQVARVEAEEAENLLRDLGIPSPSSSRHSPRGIFCSRTLNLRSISAIGYDMDYTLMHYNVMAWEGRAYDYCMENLKNMGYPVDGLAFDPDLVIRGLVIDKESGNLVKADRFGYVKRAMHGTKMLSTRAVSEMYGRELVDLRKENRWEFLNTLFSVSEAVAYMQVV</sequence>
<keyword evidence="5" id="KW-1185">Reference proteome</keyword>
<evidence type="ECO:0000256" key="2">
    <source>
        <dbReference type="ARBA" id="ARBA00022801"/>
    </source>
</evidence>
<evidence type="ECO:0000313" key="4">
    <source>
        <dbReference type="EnsemblPlants" id="QL06p014383:mrna"/>
    </source>
</evidence>
<protein>
    <submittedName>
        <fullName evidence="4">Uncharacterized protein</fullName>
    </submittedName>
</protein>
<reference evidence="4" key="2">
    <citation type="submission" date="2021-01" db="UniProtKB">
        <authorList>
            <consortium name="EnsemblPlants"/>
        </authorList>
    </citation>
    <scope>IDENTIFICATION</scope>
</reference>
<dbReference type="PANTHER" id="PTHR12103:SF22">
    <property type="entry name" value="HAD-SUPERFAMILY HYDROLASE, SUBFAMILY IG, 5'-NUCLEOTIDASE"/>
    <property type="match status" value="1"/>
</dbReference>
<reference evidence="4 5" key="1">
    <citation type="journal article" date="2016" name="G3 (Bethesda)">
        <title>First Draft Assembly and Annotation of the Genome of a California Endemic Oak Quercus lobata Nee (Fagaceae).</title>
        <authorList>
            <person name="Sork V.L."/>
            <person name="Fitz-Gibbon S.T."/>
            <person name="Puiu D."/>
            <person name="Crepeau M."/>
            <person name="Gugger P.F."/>
            <person name="Sherman R."/>
            <person name="Stevens K."/>
            <person name="Langley C.H."/>
            <person name="Pellegrini M."/>
            <person name="Salzberg S.L."/>
        </authorList>
    </citation>
    <scope>NUCLEOTIDE SEQUENCE [LARGE SCALE GENOMIC DNA]</scope>
    <source>
        <strain evidence="4 5">cv. SW786</strain>
    </source>
</reference>
<accession>A0A7N2LVL1</accession>
<keyword evidence="1" id="KW-0479">Metal-binding</keyword>
<keyword evidence="3" id="KW-0460">Magnesium</keyword>
<name>A0A7N2LVL1_QUELO</name>
<keyword evidence="2" id="KW-0378">Hydrolase</keyword>
<dbReference type="Proteomes" id="UP000594261">
    <property type="component" value="Chromosome 6"/>
</dbReference>
<evidence type="ECO:0000256" key="1">
    <source>
        <dbReference type="ARBA" id="ARBA00022723"/>
    </source>
</evidence>
<dbReference type="InParanoid" id="A0A7N2LVL1"/>
<dbReference type="EMBL" id="LRBV02000006">
    <property type="status" value="NOT_ANNOTATED_CDS"/>
    <property type="molecule type" value="Genomic_DNA"/>
</dbReference>
<proteinExistence type="predicted"/>
<dbReference type="Pfam" id="PF05761">
    <property type="entry name" value="5_nucleotid"/>
    <property type="match status" value="1"/>
</dbReference>
<evidence type="ECO:0000313" key="5">
    <source>
        <dbReference type="Proteomes" id="UP000594261"/>
    </source>
</evidence>
<dbReference type="AlphaFoldDB" id="A0A7N2LVL1"/>